<dbReference type="AlphaFoldDB" id="A0A8H5D7Y0"/>
<dbReference type="Pfam" id="PF11754">
    <property type="entry name" value="Velvet"/>
    <property type="match status" value="1"/>
</dbReference>
<dbReference type="InterPro" id="IPR037525">
    <property type="entry name" value="Velvet_dom"/>
</dbReference>
<protein>
    <recommendedName>
        <fullName evidence="2">Velvet domain-containing protein</fullName>
    </recommendedName>
</protein>
<feature type="region of interest" description="Disordered" evidence="1">
    <location>
        <begin position="131"/>
        <end position="167"/>
    </location>
</feature>
<comment type="caution">
    <text evidence="3">The sequence shown here is derived from an EMBL/GenBank/DDBJ whole genome shotgun (WGS) entry which is preliminary data.</text>
</comment>
<accession>A0A8H5D7Y0</accession>
<gene>
    <name evidence="3" type="ORF">D9756_005415</name>
</gene>
<dbReference type="PROSITE" id="PS51821">
    <property type="entry name" value="VELVET"/>
    <property type="match status" value="1"/>
</dbReference>
<evidence type="ECO:0000259" key="2">
    <source>
        <dbReference type="PROSITE" id="PS51821"/>
    </source>
</evidence>
<evidence type="ECO:0000313" key="4">
    <source>
        <dbReference type="Proteomes" id="UP000559027"/>
    </source>
</evidence>
<dbReference type="Gene3D" id="2.60.40.3960">
    <property type="entry name" value="Velvet domain"/>
    <property type="match status" value="1"/>
</dbReference>
<proteinExistence type="predicted"/>
<dbReference type="Proteomes" id="UP000559027">
    <property type="component" value="Unassembled WGS sequence"/>
</dbReference>
<dbReference type="InterPro" id="IPR038491">
    <property type="entry name" value="Velvet_dom_sf"/>
</dbReference>
<sequence length="315" mass="34560">MAFQPQYQDQHHALGANGGAFVNQPGLPITFITGQFEGNTIRVELEELQKADSGRKYAKVDRRPLDPPPAILLRLFRISNPSPDKIWEREVDNYEEIKNIGILCGVDLFPVPDKILDSNIPIPPSTAASHIPQFGAYTPSQASSSPASSPGARNVQPRASRVSPAQALSPFDLTNSGTLKLNYAAPNSTVENSYTYFPLHPFTTPSAESGGPSARVSPFQIPRRQPMLGQLNEAEPPSDIVLRIGNHLVTESSKLTPALVGEKFVEPTLIDYKGRKCLVFVFGVRLPLISALVQMIQGLRLHLYFPLVYPQTVLE</sequence>
<evidence type="ECO:0000313" key="3">
    <source>
        <dbReference type="EMBL" id="KAF5355205.1"/>
    </source>
</evidence>
<evidence type="ECO:0000256" key="1">
    <source>
        <dbReference type="SAM" id="MobiDB-lite"/>
    </source>
</evidence>
<name>A0A8H5D7Y0_9AGAR</name>
<keyword evidence="4" id="KW-1185">Reference proteome</keyword>
<reference evidence="3 4" key="1">
    <citation type="journal article" date="2020" name="ISME J.">
        <title>Uncovering the hidden diversity of litter-decomposition mechanisms in mushroom-forming fungi.</title>
        <authorList>
            <person name="Floudas D."/>
            <person name="Bentzer J."/>
            <person name="Ahren D."/>
            <person name="Johansson T."/>
            <person name="Persson P."/>
            <person name="Tunlid A."/>
        </authorList>
    </citation>
    <scope>NUCLEOTIDE SEQUENCE [LARGE SCALE GENOMIC DNA]</scope>
    <source>
        <strain evidence="3 4">CBS 146.42</strain>
    </source>
</reference>
<feature type="compositionally biased region" description="Low complexity" evidence="1">
    <location>
        <begin position="139"/>
        <end position="152"/>
    </location>
</feature>
<feature type="domain" description="Velvet" evidence="2">
    <location>
        <begin position="38"/>
        <end position="315"/>
    </location>
</feature>
<dbReference type="OrthoDB" id="5599552at2759"/>
<organism evidence="3 4">
    <name type="scientific">Leucocoprinus leucothites</name>
    <dbReference type="NCBI Taxonomy" id="201217"/>
    <lineage>
        <taxon>Eukaryota</taxon>
        <taxon>Fungi</taxon>
        <taxon>Dikarya</taxon>
        <taxon>Basidiomycota</taxon>
        <taxon>Agaricomycotina</taxon>
        <taxon>Agaricomycetes</taxon>
        <taxon>Agaricomycetidae</taxon>
        <taxon>Agaricales</taxon>
        <taxon>Agaricineae</taxon>
        <taxon>Agaricaceae</taxon>
        <taxon>Leucocoprinus</taxon>
    </lineage>
</organism>
<dbReference type="EMBL" id="JAACJO010000008">
    <property type="protein sequence ID" value="KAF5355205.1"/>
    <property type="molecule type" value="Genomic_DNA"/>
</dbReference>